<dbReference type="SUPFAM" id="SSF53383">
    <property type="entry name" value="PLP-dependent transferases"/>
    <property type="match status" value="1"/>
</dbReference>
<dbReference type="Proteomes" id="UP000426246">
    <property type="component" value="Chromosome"/>
</dbReference>
<dbReference type="EMBL" id="CP034235">
    <property type="protein sequence ID" value="QGQ95468.1"/>
    <property type="molecule type" value="Genomic_DNA"/>
</dbReference>
<name>A0A6B8RJG2_9BACL</name>
<organism evidence="1 2">
    <name type="scientific">Paenibacillus psychroresistens</name>
    <dbReference type="NCBI Taxonomy" id="1778678"/>
    <lineage>
        <taxon>Bacteria</taxon>
        <taxon>Bacillati</taxon>
        <taxon>Bacillota</taxon>
        <taxon>Bacilli</taxon>
        <taxon>Bacillales</taxon>
        <taxon>Paenibacillaceae</taxon>
        <taxon>Paenibacillus</taxon>
    </lineage>
</organism>
<keyword evidence="2" id="KW-1185">Reference proteome</keyword>
<dbReference type="OrthoDB" id="9802328at2"/>
<protein>
    <submittedName>
        <fullName evidence="1">Aminotransferase</fullName>
    </submittedName>
</protein>
<sequence length="428" mass="47223">MNDFQSLTETELHELNLNLQTKYEAFKSQNLKLDMSRGKPCVEQLDLSRGMLDSVKAEDSFKSEDGADTRNYGGLDGIPEAKKLFAEMLEVSAKEIIIGGSSSLTMMHDTLSRAMLHGVKGSEKPWSKLPVVKFLCPSPGYDRHFAICELFNMEMILIDMKHDGPDMDQIERLVAADNSIKGIWCVPKYSNPEGVTYSDEVVDRLAKMSCGAADFTIIWDDAYCVHHLTDTPDPLKNILEACKAAGHPNRVLMFSSTSKISFAGAGVAMLAASEDNITFIKKQLSVQTIGPDKINQLRHVRFYKDLAGLNTHMVKQAAIIKPKFDTVLRILDSELSGKKIATWSKPNGGYFISLNTLEGCAAAVVKMAAEAGVTLTNAGATYPYGKDPQDRNIRIAPTFPTVAEMEKAIEILCLCVQIISVRKFLKVN</sequence>
<dbReference type="PANTHER" id="PTHR43799">
    <property type="entry name" value="AMINOTRANSFERASE, PUTATIVE-RELATED"/>
    <property type="match status" value="1"/>
</dbReference>
<dbReference type="InterPro" id="IPR024551">
    <property type="entry name" value="AspAT_Ic"/>
</dbReference>
<accession>A0A6B8RJG2</accession>
<dbReference type="CDD" id="cd00609">
    <property type="entry name" value="AAT_like"/>
    <property type="match status" value="1"/>
</dbReference>
<dbReference type="Pfam" id="PF12897">
    <property type="entry name" value="Asp_aminotransf"/>
    <property type="match status" value="1"/>
</dbReference>
<proteinExistence type="predicted"/>
<dbReference type="InterPro" id="IPR015421">
    <property type="entry name" value="PyrdxlP-dep_Trfase_major"/>
</dbReference>
<dbReference type="InterPro" id="IPR015422">
    <property type="entry name" value="PyrdxlP-dep_Trfase_small"/>
</dbReference>
<dbReference type="Gene3D" id="3.90.1150.10">
    <property type="entry name" value="Aspartate Aminotransferase, domain 1"/>
    <property type="match status" value="1"/>
</dbReference>
<keyword evidence="1" id="KW-0808">Transferase</keyword>
<dbReference type="Gene3D" id="3.40.640.10">
    <property type="entry name" value="Type I PLP-dependent aspartate aminotransferase-like (Major domain)"/>
    <property type="match status" value="1"/>
</dbReference>
<dbReference type="PANTHER" id="PTHR43799:SF1">
    <property type="entry name" value="ASPARTATE AMINOTRANSFERASE"/>
    <property type="match status" value="1"/>
</dbReference>
<evidence type="ECO:0000313" key="2">
    <source>
        <dbReference type="Proteomes" id="UP000426246"/>
    </source>
</evidence>
<dbReference type="InterPro" id="IPR015424">
    <property type="entry name" value="PyrdxlP-dep_Trfase"/>
</dbReference>
<dbReference type="RefSeq" id="WP_155700505.1">
    <property type="nucleotide sequence ID" value="NZ_CP034235.1"/>
</dbReference>
<keyword evidence="1" id="KW-0032">Aminotransferase</keyword>
<gene>
    <name evidence="1" type="ORF">EHS13_11530</name>
</gene>
<dbReference type="KEGG" id="ppsc:EHS13_11530"/>
<evidence type="ECO:0000313" key="1">
    <source>
        <dbReference type="EMBL" id="QGQ95468.1"/>
    </source>
</evidence>
<dbReference type="GO" id="GO:0004069">
    <property type="term" value="F:L-aspartate:2-oxoglutarate aminotransferase activity"/>
    <property type="evidence" value="ECO:0007669"/>
    <property type="project" value="InterPro"/>
</dbReference>
<reference evidence="2" key="1">
    <citation type="submission" date="2018-11" db="EMBL/GenBank/DDBJ databases">
        <title>Complete genome sequence of Paenibacillus sp. ML311-T8.</title>
        <authorList>
            <person name="Nam Y.-D."/>
            <person name="Kang J."/>
            <person name="Chung W.-H."/>
            <person name="Park Y.S."/>
        </authorList>
    </citation>
    <scope>NUCLEOTIDE SEQUENCE [LARGE SCALE GENOMIC DNA]</scope>
    <source>
        <strain evidence="2">ML311-T8</strain>
    </source>
</reference>
<dbReference type="AlphaFoldDB" id="A0A6B8RJG2"/>